<feature type="transmembrane region" description="Helical" evidence="1">
    <location>
        <begin position="225"/>
        <end position="247"/>
    </location>
</feature>
<dbReference type="GO" id="GO:0016758">
    <property type="term" value="F:hexosyltransferase activity"/>
    <property type="evidence" value="ECO:0007669"/>
    <property type="project" value="UniProtKB-ARBA"/>
</dbReference>
<evidence type="ECO:0000259" key="2">
    <source>
        <dbReference type="Pfam" id="PF00535"/>
    </source>
</evidence>
<dbReference type="InterPro" id="IPR029044">
    <property type="entry name" value="Nucleotide-diphossugar_trans"/>
</dbReference>
<keyword evidence="1" id="KW-1133">Transmembrane helix</keyword>
<organism evidence="3 4">
    <name type="scientific">Alistipes putredinis</name>
    <dbReference type="NCBI Taxonomy" id="28117"/>
    <lineage>
        <taxon>Bacteria</taxon>
        <taxon>Pseudomonadati</taxon>
        <taxon>Bacteroidota</taxon>
        <taxon>Bacteroidia</taxon>
        <taxon>Bacteroidales</taxon>
        <taxon>Rikenellaceae</taxon>
        <taxon>Alistipes</taxon>
    </lineage>
</organism>
<dbReference type="Pfam" id="PF00535">
    <property type="entry name" value="Glycos_transf_2"/>
    <property type="match status" value="1"/>
</dbReference>
<sequence length="265" mass="30931">MSELVSIITPSYNSAAYIAEMIESILAQTYTNWELLITDDCSTDDSVKIIESYATKDSRIKLFRLASNSGAGIARNKSIEEARGRYIAFCDSDDLWKPQKLEKQVEFMQKNGYEFVYCKSDVIDTEGNVIAINNRVRRVSYFSTIIVNFIGTSSAIYDTRRIGKIYMKDVRKRQDWLLWIDILRLTRHAYCTPERMSSWRTGNENSLSARKSSLFKYHLMIYKNYLGFSAPIAFLICYGISLPCFFVKKIRYRLINFFHRRELCK</sequence>
<dbReference type="AlphaFoldDB" id="A0A1Q6FAT8"/>
<dbReference type="PANTHER" id="PTHR22916:SF3">
    <property type="entry name" value="UDP-GLCNAC:BETAGAL BETA-1,3-N-ACETYLGLUCOSAMINYLTRANSFERASE-LIKE PROTEIN 1"/>
    <property type="match status" value="1"/>
</dbReference>
<accession>A0A1Q6FAT8</accession>
<name>A0A1Q6FAT8_9BACT</name>
<evidence type="ECO:0000313" key="4">
    <source>
        <dbReference type="Proteomes" id="UP000187417"/>
    </source>
</evidence>
<reference evidence="3 4" key="1">
    <citation type="journal article" date="2016" name="Nat. Biotechnol.">
        <title>Measurement of bacterial replication rates in microbial communities.</title>
        <authorList>
            <person name="Brown C.T."/>
            <person name="Olm M.R."/>
            <person name="Thomas B.C."/>
            <person name="Banfield J.F."/>
        </authorList>
    </citation>
    <scope>NUCLEOTIDE SEQUENCE [LARGE SCALE GENOMIC DNA]</scope>
    <source>
        <strain evidence="3">CAG:67_53_122</strain>
    </source>
</reference>
<feature type="domain" description="Glycosyltransferase 2-like" evidence="2">
    <location>
        <begin position="6"/>
        <end position="138"/>
    </location>
</feature>
<dbReference type="SUPFAM" id="SSF53448">
    <property type="entry name" value="Nucleotide-diphospho-sugar transferases"/>
    <property type="match status" value="1"/>
</dbReference>
<gene>
    <name evidence="3" type="ORF">BHV66_03150</name>
</gene>
<evidence type="ECO:0000256" key="1">
    <source>
        <dbReference type="SAM" id="Phobius"/>
    </source>
</evidence>
<dbReference type="Proteomes" id="UP000187417">
    <property type="component" value="Unassembled WGS sequence"/>
</dbReference>
<keyword evidence="1" id="KW-0472">Membrane</keyword>
<dbReference type="STRING" id="28117.BHV66_03150"/>
<dbReference type="Gene3D" id="3.90.550.10">
    <property type="entry name" value="Spore Coat Polysaccharide Biosynthesis Protein SpsA, Chain A"/>
    <property type="match status" value="1"/>
</dbReference>
<proteinExistence type="predicted"/>
<dbReference type="PANTHER" id="PTHR22916">
    <property type="entry name" value="GLYCOSYLTRANSFERASE"/>
    <property type="match status" value="1"/>
</dbReference>
<evidence type="ECO:0000313" key="3">
    <source>
        <dbReference type="EMBL" id="OKY95963.1"/>
    </source>
</evidence>
<comment type="caution">
    <text evidence="3">The sequence shown here is derived from an EMBL/GenBank/DDBJ whole genome shotgun (WGS) entry which is preliminary data.</text>
</comment>
<dbReference type="InterPro" id="IPR001173">
    <property type="entry name" value="Glyco_trans_2-like"/>
</dbReference>
<keyword evidence="1" id="KW-0812">Transmembrane</keyword>
<protein>
    <recommendedName>
        <fullName evidence="2">Glycosyltransferase 2-like domain-containing protein</fullName>
    </recommendedName>
</protein>
<dbReference type="EMBL" id="MNQH01000003">
    <property type="protein sequence ID" value="OKY95963.1"/>
    <property type="molecule type" value="Genomic_DNA"/>
</dbReference>
<dbReference type="RefSeq" id="WP_195272697.1">
    <property type="nucleotide sequence ID" value="NZ_BAAFLA010000011.1"/>
</dbReference>